<feature type="transmembrane region" description="Helical" evidence="8">
    <location>
        <begin position="339"/>
        <end position="360"/>
    </location>
</feature>
<dbReference type="PANTHER" id="PTHR21421:SF29">
    <property type="entry name" value="GUSTATORY RECEPTOR 5A FOR TREHALOSE-RELATED"/>
    <property type="match status" value="1"/>
</dbReference>
<keyword evidence="6 8" id="KW-0472">Membrane</keyword>
<evidence type="ECO:0000256" key="2">
    <source>
        <dbReference type="ARBA" id="ARBA00005327"/>
    </source>
</evidence>
<keyword evidence="5 8" id="KW-1133">Transmembrane helix</keyword>
<keyword evidence="3" id="KW-1003">Cell membrane</keyword>
<organism evidence="9 10">
    <name type="scientific">Orchesella dallaii</name>
    <dbReference type="NCBI Taxonomy" id="48710"/>
    <lineage>
        <taxon>Eukaryota</taxon>
        <taxon>Metazoa</taxon>
        <taxon>Ecdysozoa</taxon>
        <taxon>Arthropoda</taxon>
        <taxon>Hexapoda</taxon>
        <taxon>Collembola</taxon>
        <taxon>Entomobryomorpha</taxon>
        <taxon>Entomobryoidea</taxon>
        <taxon>Orchesellidae</taxon>
        <taxon>Orchesellinae</taxon>
        <taxon>Orchesella</taxon>
    </lineage>
</organism>
<dbReference type="EMBL" id="CAXLJM020000118">
    <property type="protein sequence ID" value="CAL8137650.1"/>
    <property type="molecule type" value="Genomic_DNA"/>
</dbReference>
<dbReference type="Pfam" id="PF06151">
    <property type="entry name" value="Trehalose_recp"/>
    <property type="match status" value="1"/>
</dbReference>
<reference evidence="9 10" key="1">
    <citation type="submission" date="2024-08" db="EMBL/GenBank/DDBJ databases">
        <authorList>
            <person name="Cucini C."/>
            <person name="Frati F."/>
        </authorList>
    </citation>
    <scope>NUCLEOTIDE SEQUENCE [LARGE SCALE GENOMIC DNA]</scope>
</reference>
<evidence type="ECO:0000256" key="3">
    <source>
        <dbReference type="ARBA" id="ARBA00022475"/>
    </source>
</evidence>
<evidence type="ECO:0000256" key="1">
    <source>
        <dbReference type="ARBA" id="ARBA00004651"/>
    </source>
</evidence>
<evidence type="ECO:0000256" key="5">
    <source>
        <dbReference type="ARBA" id="ARBA00022989"/>
    </source>
</evidence>
<feature type="transmembrane region" description="Helical" evidence="8">
    <location>
        <begin position="413"/>
        <end position="433"/>
    </location>
</feature>
<dbReference type="InterPro" id="IPR009318">
    <property type="entry name" value="Gustatory_rcpt"/>
</dbReference>
<comment type="similarity">
    <text evidence="2">Belongs to the insect chemoreceptor superfamily. Gustatory receptor (GR) family. Gr5a subfamily.</text>
</comment>
<gene>
    <name evidence="9" type="ORF">ODALV1_LOCUS27017</name>
</gene>
<dbReference type="PANTHER" id="PTHR21421">
    <property type="entry name" value="GUSTATORY RECEPTOR"/>
    <property type="match status" value="1"/>
</dbReference>
<evidence type="ECO:0000256" key="7">
    <source>
        <dbReference type="ARBA" id="ARBA00023170"/>
    </source>
</evidence>
<evidence type="ECO:0000256" key="8">
    <source>
        <dbReference type="SAM" id="Phobius"/>
    </source>
</evidence>
<accession>A0ABP1RWH8</accession>
<protein>
    <recommendedName>
        <fullName evidence="11">Gustatory receptor</fullName>
    </recommendedName>
</protein>
<evidence type="ECO:0000313" key="9">
    <source>
        <dbReference type="EMBL" id="CAL8137650.1"/>
    </source>
</evidence>
<evidence type="ECO:0000313" key="10">
    <source>
        <dbReference type="Proteomes" id="UP001642540"/>
    </source>
</evidence>
<evidence type="ECO:0000256" key="4">
    <source>
        <dbReference type="ARBA" id="ARBA00022692"/>
    </source>
</evidence>
<dbReference type="Proteomes" id="UP001642540">
    <property type="component" value="Unassembled WGS sequence"/>
</dbReference>
<evidence type="ECO:0008006" key="11">
    <source>
        <dbReference type="Google" id="ProtNLM"/>
    </source>
</evidence>
<feature type="transmembrane region" description="Helical" evidence="8">
    <location>
        <begin position="157"/>
        <end position="180"/>
    </location>
</feature>
<keyword evidence="7" id="KW-0675">Receptor</keyword>
<feature type="transmembrane region" description="Helical" evidence="8">
    <location>
        <begin position="224"/>
        <end position="250"/>
    </location>
</feature>
<sequence length="438" mass="49753">MVSSAKVACDLPHSAAESEIYKSITPLILFGRLFLLIPCGRSSHSTYKNCKLRLQLLPVVACSLVLCLGVFATLFDIRHLLSAMTSMKKSTNSSNSKTGGGPDPIMIYARHIYTLLNSLMSLVTLAFFLKNSDNFYKLLKTWTDVHRKFNLDWNKRLIYVSFASVAFMTIRVILYIVYIIDIFYYRLDGEKIAFSPTVVNMTFLQKYYNAVMQSRQDVIPNYDIFIVIHLFHDAIKIFPMFFVPHLIIFFSRATAFQLKRLVESATNSCNSETCMIQLDSKDTKFWEDFAAQFRIIHFLLKATNTFLSPLVFVFAVESVNQICIPLLELLNGRHGGSSPFMFFIWFTSAIIQFLGTLMNATKIPTNALKILDILEKCPEVHYTTQVARLENRVASGHAIAFTGLGYFSITNAFLLNIVGVIFSIEIILLQSMIQPTGR</sequence>
<proteinExistence type="inferred from homology"/>
<keyword evidence="4 8" id="KW-0812">Transmembrane</keyword>
<comment type="subcellular location">
    <subcellularLocation>
        <location evidence="1">Cell membrane</location>
        <topology evidence="1">Multi-pass membrane protein</topology>
    </subcellularLocation>
</comment>
<feature type="transmembrane region" description="Helical" evidence="8">
    <location>
        <begin position="52"/>
        <end position="75"/>
    </location>
</feature>
<comment type="caution">
    <text evidence="9">The sequence shown here is derived from an EMBL/GenBank/DDBJ whole genome shotgun (WGS) entry which is preliminary data.</text>
</comment>
<evidence type="ECO:0000256" key="6">
    <source>
        <dbReference type="ARBA" id="ARBA00023136"/>
    </source>
</evidence>
<name>A0ABP1RWH8_9HEXA</name>
<keyword evidence="10" id="KW-1185">Reference proteome</keyword>
<feature type="transmembrane region" description="Helical" evidence="8">
    <location>
        <begin position="111"/>
        <end position="129"/>
    </location>
</feature>